<feature type="domain" description="HTH tetR-type" evidence="3">
    <location>
        <begin position="8"/>
        <end position="68"/>
    </location>
</feature>
<proteinExistence type="predicted"/>
<gene>
    <name evidence="4" type="ORF">C5L30_001155</name>
</gene>
<dbReference type="Pfam" id="PF00440">
    <property type="entry name" value="TetR_N"/>
    <property type="match status" value="1"/>
</dbReference>
<dbReference type="InterPro" id="IPR001647">
    <property type="entry name" value="HTH_TetR"/>
</dbReference>
<dbReference type="PANTHER" id="PTHR43479">
    <property type="entry name" value="ACREF/ENVCD OPERON REPRESSOR-RELATED"/>
    <property type="match status" value="1"/>
</dbReference>
<keyword evidence="1 2" id="KW-0238">DNA-binding</keyword>
<evidence type="ECO:0000256" key="1">
    <source>
        <dbReference type="ARBA" id="ARBA00023125"/>
    </source>
</evidence>
<dbReference type="AlphaFoldDB" id="A0A4R5NF12"/>
<dbReference type="RefSeq" id="WP_010019820.1">
    <property type="nucleotide sequence ID" value="NZ_PUFN01000017.1"/>
</dbReference>
<feature type="DNA-binding region" description="H-T-H motif" evidence="2">
    <location>
        <begin position="31"/>
        <end position="50"/>
    </location>
</feature>
<dbReference type="PROSITE" id="PS50977">
    <property type="entry name" value="HTH_TETR_2"/>
    <property type="match status" value="1"/>
</dbReference>
<evidence type="ECO:0000256" key="2">
    <source>
        <dbReference type="PROSITE-ProRule" id="PRU00335"/>
    </source>
</evidence>
<dbReference type="Gene3D" id="1.10.357.10">
    <property type="entry name" value="Tetracycline Repressor, domain 2"/>
    <property type="match status" value="1"/>
</dbReference>
<protein>
    <recommendedName>
        <fullName evidence="3">HTH tetR-type domain-containing protein</fullName>
    </recommendedName>
</protein>
<dbReference type="InterPro" id="IPR009057">
    <property type="entry name" value="Homeodomain-like_sf"/>
</dbReference>
<reference evidence="4 5" key="1">
    <citation type="journal article" date="2019" name="Appl. Microbiol. Biotechnol.">
        <title>Uncovering carbohydrate metabolism through a genotype-phenotype association study of 56 lactic acid bacteria genomes.</title>
        <authorList>
            <person name="Buron-Moles G."/>
            <person name="Chailyan A."/>
            <person name="Dolejs I."/>
            <person name="Forster J."/>
            <person name="Miks M.H."/>
        </authorList>
    </citation>
    <scope>NUCLEOTIDE SEQUENCE [LARGE SCALE GENOMIC DNA]</scope>
    <source>
        <strain evidence="4 5">ATCC 29644</strain>
    </source>
</reference>
<dbReference type="GO" id="GO:0003677">
    <property type="term" value="F:DNA binding"/>
    <property type="evidence" value="ECO:0007669"/>
    <property type="project" value="UniProtKB-UniRule"/>
</dbReference>
<dbReference type="EMBL" id="PUFN01000017">
    <property type="protein sequence ID" value="TDG72344.1"/>
    <property type="molecule type" value="Genomic_DNA"/>
</dbReference>
<dbReference type="PANTHER" id="PTHR43479:SF7">
    <property type="entry name" value="TETR-FAMILY TRANSCRIPTIONAL REGULATOR"/>
    <property type="match status" value="1"/>
</dbReference>
<name>A0A4R5NF12_9LACO</name>
<dbReference type="OrthoDB" id="9810250at2"/>
<evidence type="ECO:0000259" key="3">
    <source>
        <dbReference type="PROSITE" id="PS50977"/>
    </source>
</evidence>
<comment type="caution">
    <text evidence="4">The sequence shown here is derived from an EMBL/GenBank/DDBJ whole genome shotgun (WGS) entry which is preliminary data.</text>
</comment>
<keyword evidence="5" id="KW-1185">Reference proteome</keyword>
<accession>A0A4R5NF12</accession>
<organism evidence="4 5">
    <name type="scientific">Companilactobacillus farciminis</name>
    <dbReference type="NCBI Taxonomy" id="1612"/>
    <lineage>
        <taxon>Bacteria</taxon>
        <taxon>Bacillati</taxon>
        <taxon>Bacillota</taxon>
        <taxon>Bacilli</taxon>
        <taxon>Lactobacillales</taxon>
        <taxon>Lactobacillaceae</taxon>
        <taxon>Companilactobacillus</taxon>
    </lineage>
</organism>
<dbReference type="SUPFAM" id="SSF46689">
    <property type="entry name" value="Homeodomain-like"/>
    <property type="match status" value="1"/>
</dbReference>
<evidence type="ECO:0000313" key="5">
    <source>
        <dbReference type="Proteomes" id="UP000295257"/>
    </source>
</evidence>
<dbReference type="InterPro" id="IPR050624">
    <property type="entry name" value="HTH-type_Tx_Regulator"/>
</dbReference>
<evidence type="ECO:0000313" key="4">
    <source>
        <dbReference type="EMBL" id="TDG72344.1"/>
    </source>
</evidence>
<dbReference type="Proteomes" id="UP000295257">
    <property type="component" value="Unassembled WGS sequence"/>
</dbReference>
<sequence length="177" mass="20871">MTEDLRIIKTIRDIQIGFIELLQTKSFDKITVNDICKTSLVGRSTFYHHYTDKYDLLERMIQEQVDIFDQLLFNRMQEIDQDRLLIELYDGLNKDTRVIITLLKIPLEKGSLKSFYLKSLKKYFSKIAPQLNLKVPDDFLGDFYANSALTSIIWSLKNGHQDEIAEFMNDLVRKLIR</sequence>